<dbReference type="InterPro" id="IPR017871">
    <property type="entry name" value="ABC_transporter-like_CS"/>
</dbReference>
<dbReference type="InterPro" id="IPR003439">
    <property type="entry name" value="ABC_transporter-like_ATP-bd"/>
</dbReference>
<dbReference type="Pfam" id="PF00005">
    <property type="entry name" value="ABC_tran"/>
    <property type="match status" value="1"/>
</dbReference>
<evidence type="ECO:0000256" key="4">
    <source>
        <dbReference type="ARBA" id="ARBA00022840"/>
    </source>
</evidence>
<reference evidence="6 7" key="1">
    <citation type="submission" date="2024-09" db="EMBL/GenBank/DDBJ databases">
        <authorList>
            <person name="Sun Q."/>
            <person name="Mori K."/>
        </authorList>
    </citation>
    <scope>NUCLEOTIDE SEQUENCE [LARGE SCALE GENOMIC DNA]</scope>
    <source>
        <strain evidence="6 7">CCM 3426</strain>
    </source>
</reference>
<dbReference type="InterPro" id="IPR027417">
    <property type="entry name" value="P-loop_NTPase"/>
</dbReference>
<comment type="similarity">
    <text evidence="1">Belongs to the ABC transporter superfamily.</text>
</comment>
<evidence type="ECO:0000313" key="6">
    <source>
        <dbReference type="EMBL" id="MFB9207697.1"/>
    </source>
</evidence>
<evidence type="ECO:0000259" key="5">
    <source>
        <dbReference type="PROSITE" id="PS50893"/>
    </source>
</evidence>
<accession>A0ABV5ITR9</accession>
<dbReference type="PANTHER" id="PTHR43776:SF7">
    <property type="entry name" value="D,D-DIPEPTIDE TRANSPORT ATP-BINDING PROTEIN DDPF-RELATED"/>
    <property type="match status" value="1"/>
</dbReference>
<dbReference type="SUPFAM" id="SSF52540">
    <property type="entry name" value="P-loop containing nucleoside triphosphate hydrolases"/>
    <property type="match status" value="1"/>
</dbReference>
<proteinExistence type="inferred from homology"/>
<organism evidence="6 7">
    <name type="scientific">Nonomuraea spiralis</name>
    <dbReference type="NCBI Taxonomy" id="46182"/>
    <lineage>
        <taxon>Bacteria</taxon>
        <taxon>Bacillati</taxon>
        <taxon>Actinomycetota</taxon>
        <taxon>Actinomycetes</taxon>
        <taxon>Streptosporangiales</taxon>
        <taxon>Streptosporangiaceae</taxon>
        <taxon>Nonomuraea</taxon>
    </lineage>
</organism>
<keyword evidence="2" id="KW-0813">Transport</keyword>
<dbReference type="SMART" id="SM00382">
    <property type="entry name" value="AAA"/>
    <property type="match status" value="1"/>
</dbReference>
<dbReference type="PANTHER" id="PTHR43776">
    <property type="entry name" value="TRANSPORT ATP-BINDING PROTEIN"/>
    <property type="match status" value="1"/>
</dbReference>
<keyword evidence="7" id="KW-1185">Reference proteome</keyword>
<keyword evidence="3" id="KW-0547">Nucleotide-binding</keyword>
<evidence type="ECO:0000256" key="2">
    <source>
        <dbReference type="ARBA" id="ARBA00022448"/>
    </source>
</evidence>
<protein>
    <submittedName>
        <fullName evidence="6">Oligopeptide/dipeptide ABC transporter ATP-binding protein</fullName>
    </submittedName>
</protein>
<dbReference type="InterPro" id="IPR050319">
    <property type="entry name" value="ABC_transp_ATP-bind"/>
</dbReference>
<name>A0ABV5ITR9_9ACTN</name>
<dbReference type="CDD" id="cd03257">
    <property type="entry name" value="ABC_NikE_OppD_transporters"/>
    <property type="match status" value="1"/>
</dbReference>
<evidence type="ECO:0000256" key="3">
    <source>
        <dbReference type="ARBA" id="ARBA00022741"/>
    </source>
</evidence>
<evidence type="ECO:0000313" key="7">
    <source>
        <dbReference type="Proteomes" id="UP001589647"/>
    </source>
</evidence>
<dbReference type="Gene3D" id="3.40.50.300">
    <property type="entry name" value="P-loop containing nucleotide triphosphate hydrolases"/>
    <property type="match status" value="1"/>
</dbReference>
<keyword evidence="4 6" id="KW-0067">ATP-binding</keyword>
<dbReference type="Proteomes" id="UP001589647">
    <property type="component" value="Unassembled WGS sequence"/>
</dbReference>
<dbReference type="PROSITE" id="PS50893">
    <property type="entry name" value="ABC_TRANSPORTER_2"/>
    <property type="match status" value="1"/>
</dbReference>
<dbReference type="NCBIfam" id="TIGR01727">
    <property type="entry name" value="oligo_HPY"/>
    <property type="match status" value="1"/>
</dbReference>
<dbReference type="InterPro" id="IPR013563">
    <property type="entry name" value="Oligopep_ABC_C"/>
</dbReference>
<evidence type="ECO:0000256" key="1">
    <source>
        <dbReference type="ARBA" id="ARBA00005417"/>
    </source>
</evidence>
<comment type="caution">
    <text evidence="6">The sequence shown here is derived from an EMBL/GenBank/DDBJ whole genome shotgun (WGS) entry which is preliminary data.</text>
</comment>
<gene>
    <name evidence="6" type="ORF">ACFFV7_41400</name>
</gene>
<dbReference type="InterPro" id="IPR003593">
    <property type="entry name" value="AAA+_ATPase"/>
</dbReference>
<feature type="domain" description="ABC transporter" evidence="5">
    <location>
        <begin position="5"/>
        <end position="247"/>
    </location>
</feature>
<dbReference type="GO" id="GO:0005524">
    <property type="term" value="F:ATP binding"/>
    <property type="evidence" value="ECO:0007669"/>
    <property type="project" value="UniProtKB-KW"/>
</dbReference>
<dbReference type="RefSeq" id="WP_189651254.1">
    <property type="nucleotide sequence ID" value="NZ_BMRC01000018.1"/>
</dbReference>
<dbReference type="Pfam" id="PF08352">
    <property type="entry name" value="oligo_HPY"/>
    <property type="match status" value="1"/>
</dbReference>
<dbReference type="PROSITE" id="PS00211">
    <property type="entry name" value="ABC_TRANSPORTER_1"/>
    <property type="match status" value="1"/>
</dbReference>
<sequence length="322" mass="34575">MTALVEFDQVTHHYPLARRQVVHAVEGVSLSLRPGQTLAVVGESGCGKSTLARLAVGLVTPTAGQVRLAGEPVSRPLSREARRAVQFVSQNPWSALNPRKTIGHSVGLPLLVHGLCATKGERARRVAELLEQVGLPADHARRRPGGVSGGELQRVTVARALAARPRAIVLDEPTASLDAGVKATVVNLLLDLRRSLGLGYLLITHELDIARHLATHVAVMYLGRIVEHGPAAEIFDSPRHPYTRTLLAAVPVPDPTRRQLIAVPGEVPSAVHPPPGCAFHPRCPHVADACRDEVPLLMEVPDRAGRRSACLRDREIARAASE</sequence>
<dbReference type="EMBL" id="JBHMEI010000063">
    <property type="protein sequence ID" value="MFB9207697.1"/>
    <property type="molecule type" value="Genomic_DNA"/>
</dbReference>